<proteinExistence type="predicted"/>
<dbReference type="STRING" id="1077974.GOEFS_108_00120"/>
<gene>
    <name evidence="1" type="ORF">GOEFS_108_00120</name>
</gene>
<organism evidence="1 2">
    <name type="scientific">Gordonia effusa NBRC 100432</name>
    <dbReference type="NCBI Taxonomy" id="1077974"/>
    <lineage>
        <taxon>Bacteria</taxon>
        <taxon>Bacillati</taxon>
        <taxon>Actinomycetota</taxon>
        <taxon>Actinomycetes</taxon>
        <taxon>Mycobacteriales</taxon>
        <taxon>Gordoniaceae</taxon>
        <taxon>Gordonia</taxon>
    </lineage>
</organism>
<evidence type="ECO:0000313" key="1">
    <source>
        <dbReference type="EMBL" id="GAB20252.1"/>
    </source>
</evidence>
<name>H0R5A1_9ACTN</name>
<dbReference type="EMBL" id="BAEH01000108">
    <property type="protein sequence ID" value="GAB20252.1"/>
    <property type="molecule type" value="Genomic_DNA"/>
</dbReference>
<dbReference type="AlphaFoldDB" id="H0R5A1"/>
<reference evidence="1 2" key="1">
    <citation type="submission" date="2011-12" db="EMBL/GenBank/DDBJ databases">
        <title>Whole genome shotgun sequence of Gordonia effusa NBRC 100432.</title>
        <authorList>
            <person name="Yoshida I."/>
            <person name="Takarada H."/>
            <person name="Hosoyama A."/>
            <person name="Tsuchikane K."/>
            <person name="Katsumata H."/>
            <person name="Yamazaki S."/>
            <person name="Fujita N."/>
        </authorList>
    </citation>
    <scope>NUCLEOTIDE SEQUENCE [LARGE SCALE GENOMIC DNA]</scope>
    <source>
        <strain evidence="1 2">NBRC 100432</strain>
    </source>
</reference>
<comment type="caution">
    <text evidence="1">The sequence shown here is derived from an EMBL/GenBank/DDBJ whole genome shotgun (WGS) entry which is preliminary data.</text>
</comment>
<dbReference type="Proteomes" id="UP000035034">
    <property type="component" value="Unassembled WGS sequence"/>
</dbReference>
<sequence length="252" mass="27355">MHSRMRGNERLPDDQAEIVFSEPFLLYLDDLTPDERESVLVEVVALCDNPIGKHPLSNRSSVDRLAGLNTVEVLGRKHRAIFSARIEGGVGLIEVICAGPRTGNAVYDVANALVRSGHLTEEEVTQLWDALALLDVVAEAVGLDGWDYAPPQAEAHLVRALVQLGLLPAALAEVLSRAEAEAAMRDGYDQAGQPDMAAALSAAIRAARTRSDYQDATDILRRRTESRCAAAMPRARATCVRRIGHPGPHRAR</sequence>
<evidence type="ECO:0000313" key="2">
    <source>
        <dbReference type="Proteomes" id="UP000035034"/>
    </source>
</evidence>
<keyword evidence="2" id="KW-1185">Reference proteome</keyword>
<protein>
    <submittedName>
        <fullName evidence="1">Uncharacterized protein</fullName>
    </submittedName>
</protein>
<accession>H0R5A1</accession>